<dbReference type="Gene3D" id="3.40.50.11350">
    <property type="match status" value="1"/>
</dbReference>
<evidence type="ECO:0000313" key="4">
    <source>
        <dbReference type="Proteomes" id="UP000054564"/>
    </source>
</evidence>
<evidence type="ECO:0000313" key="3">
    <source>
        <dbReference type="EMBL" id="KNE91650.1"/>
    </source>
</evidence>
<organism evidence="3 4">
    <name type="scientific">Puccinia striiformis f. sp. tritici PST-78</name>
    <dbReference type="NCBI Taxonomy" id="1165861"/>
    <lineage>
        <taxon>Eukaryota</taxon>
        <taxon>Fungi</taxon>
        <taxon>Dikarya</taxon>
        <taxon>Basidiomycota</taxon>
        <taxon>Pucciniomycotina</taxon>
        <taxon>Pucciniomycetes</taxon>
        <taxon>Pucciniales</taxon>
        <taxon>Pucciniaceae</taxon>
        <taxon>Puccinia</taxon>
    </lineage>
</organism>
<protein>
    <submittedName>
        <fullName evidence="3">Uncharacterized protein</fullName>
    </submittedName>
</protein>
<keyword evidence="4" id="KW-1185">Reference proteome</keyword>
<dbReference type="OrthoDB" id="2020419at2759"/>
<reference evidence="4" key="1">
    <citation type="submission" date="2014-03" db="EMBL/GenBank/DDBJ databases">
        <title>The Genome Sequence of Puccinia striiformis f. sp. tritici PST-78.</title>
        <authorList>
            <consortium name="The Broad Institute Genome Sequencing Platform"/>
            <person name="Cuomo C."/>
            <person name="Hulbert S."/>
            <person name="Chen X."/>
            <person name="Walker B."/>
            <person name="Young S.K."/>
            <person name="Zeng Q."/>
            <person name="Gargeya S."/>
            <person name="Fitzgerald M."/>
            <person name="Haas B."/>
            <person name="Abouelleil A."/>
            <person name="Alvarado L."/>
            <person name="Arachchi H.M."/>
            <person name="Berlin A.M."/>
            <person name="Chapman S.B."/>
            <person name="Goldberg J."/>
            <person name="Griggs A."/>
            <person name="Gujja S."/>
            <person name="Hansen M."/>
            <person name="Howarth C."/>
            <person name="Imamovic A."/>
            <person name="Larimer J."/>
            <person name="McCowan C."/>
            <person name="Montmayeur A."/>
            <person name="Murphy C."/>
            <person name="Neiman D."/>
            <person name="Pearson M."/>
            <person name="Priest M."/>
            <person name="Roberts A."/>
            <person name="Saif S."/>
            <person name="Shea T."/>
            <person name="Sisk P."/>
            <person name="Sykes S."/>
            <person name="Wortman J."/>
            <person name="Nusbaum C."/>
            <person name="Birren B."/>
        </authorList>
    </citation>
    <scope>NUCLEOTIDE SEQUENCE [LARGE SCALE GENOMIC DNA]</scope>
    <source>
        <strain evidence="4">race PST-78</strain>
    </source>
</reference>
<feature type="transmembrane region" description="Helical" evidence="2">
    <location>
        <begin position="33"/>
        <end position="50"/>
    </location>
</feature>
<sequence length="656" mass="75567">MNNQFTNSLNRLNNHQQQQHRSSGISRRVSRRLVTALIITTVIVSCYYWPRLRNKQTWPTNISNESTPRLSRDVLEVLDQLDQSQMDDDQKAIHEMMRTSTTYKEEDGLPVVTSLPADHHHQQSNKPNNNCPASPCKFLIAGYLGEQETKAQIHIHQLGLLAISLNRTLVLPQVSQSRLGSCLEHPFDLYYQPDSLDQLGIKTITHHQFIQWATTQTELPTSRLISIVDHHQIPSTPTKGSISYDTTTPNNILSFKPDHQFCLKNTLKPSTDNHAPPSKKFINLNFENFKPLSIISPNKWAKNKNQRDKFAERIINSIRESDQETKSGRSFNPDVLMMNYELRYPFLDPESTKIQNLILARNEQDEPSKPNQLKRFEHFEYAKIWTELAESIVKQTPTMVGIHWRQENIKVDQLSKCASSLLIRLKSLKLSFPSLQVIYLSTDYPIEHVFSGISNLGGTSVKAHSGTFSKSITVEHHQIMKELFNHNLSSLKWFTFNSLIENLDLSPDLIDKFLQVPIFIKIKEVDRLMKVRNREILDHHQNQNQINQDQNYNKIQTLIKSKLTLKVEDSTEAEEEEKIDMGIIAIIEKLILSNGSLFMTGIPNHCSKLSSFTNQIIQSRLNLIDINFVKNTALLDDDYPGVDNPNLKKFNLVEYW</sequence>
<proteinExistence type="predicted"/>
<dbReference type="Proteomes" id="UP000054564">
    <property type="component" value="Unassembled WGS sequence"/>
</dbReference>
<evidence type="ECO:0000256" key="1">
    <source>
        <dbReference type="SAM" id="MobiDB-lite"/>
    </source>
</evidence>
<dbReference type="AlphaFoldDB" id="A0A0L0UX95"/>
<keyword evidence="2" id="KW-1133">Transmembrane helix</keyword>
<accession>A0A0L0UX95</accession>
<feature type="compositionally biased region" description="Low complexity" evidence="1">
    <location>
        <begin position="7"/>
        <end position="27"/>
    </location>
</feature>
<keyword evidence="2" id="KW-0812">Transmembrane</keyword>
<feature type="region of interest" description="Disordered" evidence="1">
    <location>
        <begin position="1"/>
        <end position="27"/>
    </location>
</feature>
<dbReference type="EMBL" id="AJIL01000194">
    <property type="protein sequence ID" value="KNE91650.1"/>
    <property type="molecule type" value="Genomic_DNA"/>
</dbReference>
<name>A0A0L0UX95_9BASI</name>
<keyword evidence="2" id="KW-0472">Membrane</keyword>
<evidence type="ECO:0000256" key="2">
    <source>
        <dbReference type="SAM" id="Phobius"/>
    </source>
</evidence>
<comment type="caution">
    <text evidence="3">The sequence shown here is derived from an EMBL/GenBank/DDBJ whole genome shotgun (WGS) entry which is preliminary data.</text>
</comment>
<gene>
    <name evidence="3" type="ORF">PSTG_14957</name>
</gene>